<accession>A0ABV7RZ48</accession>
<sequence length="136" mass="15104">MTDILDRDNHLVLSRTTDLGKAYEVGYPKQQGYSAASLADELAHGPTTPPGYQALFWEPGGAGYTSPGAENIGIVNGYVSHDRGVIYSYRINFYNSKGWHFKFIDESGDVYSITTIRNGWHYIDYNSDKPIICGVS</sequence>
<reference evidence="2" key="1">
    <citation type="journal article" date="2019" name="Int. J. Syst. Evol. Microbiol.">
        <title>The Global Catalogue of Microorganisms (GCM) 10K type strain sequencing project: providing services to taxonomists for standard genome sequencing and annotation.</title>
        <authorList>
            <consortium name="The Broad Institute Genomics Platform"/>
            <consortium name="The Broad Institute Genome Sequencing Center for Infectious Disease"/>
            <person name="Wu L."/>
            <person name="Ma J."/>
        </authorList>
    </citation>
    <scope>NUCLEOTIDE SEQUENCE [LARGE SCALE GENOMIC DNA]</scope>
    <source>
        <strain evidence="2">VKM B-3226</strain>
    </source>
</reference>
<gene>
    <name evidence="1" type="ORF">ACFOMP_11810</name>
</gene>
<evidence type="ECO:0000313" key="2">
    <source>
        <dbReference type="Proteomes" id="UP001595596"/>
    </source>
</evidence>
<organism evidence="1 2">
    <name type="scientific">Paracoccus simplex</name>
    <dbReference type="NCBI Taxonomy" id="2086346"/>
    <lineage>
        <taxon>Bacteria</taxon>
        <taxon>Pseudomonadati</taxon>
        <taxon>Pseudomonadota</taxon>
        <taxon>Alphaproteobacteria</taxon>
        <taxon>Rhodobacterales</taxon>
        <taxon>Paracoccaceae</taxon>
        <taxon>Paracoccus</taxon>
    </lineage>
</organism>
<protein>
    <submittedName>
        <fullName evidence="1">Uncharacterized protein</fullName>
    </submittedName>
</protein>
<name>A0ABV7RZ48_9RHOB</name>
<dbReference type="RefSeq" id="WP_019352820.1">
    <property type="nucleotide sequence ID" value="NZ_JBHRXE010000033.1"/>
</dbReference>
<dbReference type="Proteomes" id="UP001595596">
    <property type="component" value="Unassembled WGS sequence"/>
</dbReference>
<proteinExistence type="predicted"/>
<keyword evidence="2" id="KW-1185">Reference proteome</keyword>
<comment type="caution">
    <text evidence="1">The sequence shown here is derived from an EMBL/GenBank/DDBJ whole genome shotgun (WGS) entry which is preliminary data.</text>
</comment>
<dbReference type="EMBL" id="JBHRXE010000033">
    <property type="protein sequence ID" value="MFC3570138.1"/>
    <property type="molecule type" value="Genomic_DNA"/>
</dbReference>
<evidence type="ECO:0000313" key="1">
    <source>
        <dbReference type="EMBL" id="MFC3570138.1"/>
    </source>
</evidence>